<gene>
    <name evidence="1" type="primary">VAC7_1</name>
    <name evidence="1" type="ORF">DSO57_1006332</name>
</gene>
<protein>
    <submittedName>
        <fullName evidence="1">Vacuolar inheritance and morphology protein</fullName>
    </submittedName>
</protein>
<name>A0ACC2U637_9FUNG</name>
<evidence type="ECO:0000313" key="1">
    <source>
        <dbReference type="EMBL" id="KAJ9082221.1"/>
    </source>
</evidence>
<proteinExistence type="predicted"/>
<accession>A0ACC2U637</accession>
<dbReference type="EMBL" id="QTSX02001438">
    <property type="protein sequence ID" value="KAJ9082221.1"/>
    <property type="molecule type" value="Genomic_DNA"/>
</dbReference>
<evidence type="ECO:0000313" key="2">
    <source>
        <dbReference type="Proteomes" id="UP001165960"/>
    </source>
</evidence>
<keyword evidence="2" id="KW-1185">Reference proteome</keyword>
<organism evidence="1 2">
    <name type="scientific">Entomophthora muscae</name>
    <dbReference type="NCBI Taxonomy" id="34485"/>
    <lineage>
        <taxon>Eukaryota</taxon>
        <taxon>Fungi</taxon>
        <taxon>Fungi incertae sedis</taxon>
        <taxon>Zoopagomycota</taxon>
        <taxon>Entomophthoromycotina</taxon>
        <taxon>Entomophthoromycetes</taxon>
        <taxon>Entomophthorales</taxon>
        <taxon>Entomophthoraceae</taxon>
        <taxon>Entomophthora</taxon>
    </lineage>
</organism>
<dbReference type="Proteomes" id="UP001165960">
    <property type="component" value="Unassembled WGS sequence"/>
</dbReference>
<comment type="caution">
    <text evidence="1">The sequence shown here is derived from an EMBL/GenBank/DDBJ whole genome shotgun (WGS) entry which is preliminary data.</text>
</comment>
<sequence>MSYPKAMLSQLTDLDDSELDEQAGVFSFTKKSAPPSPKVFFNPTSVFLDVPDYRETVSHSKRFTLQNPPPNSTASGNNLAAQNVSFLGVPDHEGKYEEAGQTAEGKVNKLLKVQRAPSRNSERSMSVETSKHKKDSNPQNDYKSRRHNRFRTNQTESQDKIDRNFGGSSSASAFAASLASKVIHRHESDSGSNGDSDEHEEYIYKLGPRRETSRQSPVFKSKSIYPNEPELSSSKVLTEDTDTEGTYLPNVQGMRANTSFRQKGKHPEFSLSGAARSAADLDLSFPKPHRKSRLKFSSESRESRIPIAHDKNSSQYHRQTSSFDPDRNRHPPTFRKAYIEDWDSQDENLPLVWNMRRGMRECPRTRRSSLSEVSLIPFLCILTIISLSLALFSVSNIALVDVSVVSFGNVLAAEKELSFDLNIRASNWNIWDVTIQEVNLAVYATAVPTPPGNLSLTSSGLTAEAPTPTTAEFLGNVTLLQEPLVFSSGGIWQGRGSPSTATSLARLANPGLSDPTKGKSSNWPEIMKGAYILTVRGSLPHRLLFQKKVARICASQKIEEPASNLPPSQATPCGDDSSNESK</sequence>
<reference evidence="1" key="1">
    <citation type="submission" date="2022-04" db="EMBL/GenBank/DDBJ databases">
        <title>Genome of the entomopathogenic fungus Entomophthora muscae.</title>
        <authorList>
            <person name="Elya C."/>
            <person name="Lovett B.R."/>
            <person name="Lee E."/>
            <person name="Macias A.M."/>
            <person name="Hajek A.E."/>
            <person name="De Bivort B.L."/>
            <person name="Kasson M.T."/>
            <person name="De Fine Licht H.H."/>
            <person name="Stajich J.E."/>
        </authorList>
    </citation>
    <scope>NUCLEOTIDE SEQUENCE</scope>
    <source>
        <strain evidence="1">Berkeley</strain>
    </source>
</reference>